<comment type="caution">
    <text evidence="2">The sequence shown here is derived from an EMBL/GenBank/DDBJ whole genome shotgun (WGS) entry which is preliminary data.</text>
</comment>
<reference evidence="2 3" key="1">
    <citation type="submission" date="2019-05" db="EMBL/GenBank/DDBJ databases">
        <title>Another draft genome of Portunus trituberculatus and its Hox gene families provides insights of decapod evolution.</title>
        <authorList>
            <person name="Jeong J.-H."/>
            <person name="Song I."/>
            <person name="Kim S."/>
            <person name="Choi T."/>
            <person name="Kim D."/>
            <person name="Ryu S."/>
            <person name="Kim W."/>
        </authorList>
    </citation>
    <scope>NUCLEOTIDE SEQUENCE [LARGE SCALE GENOMIC DNA]</scope>
    <source>
        <tissue evidence="2">Muscle</tissue>
    </source>
</reference>
<sequence>MTAHRLGDSMKLSTRQPVNYTKPLHFPLEQQTRCTTPSRPHQQQTSYSKRGNTTPQAETVEHLEQPSHASQHCARTQERACLRPLKTGWLLAFSARPSEMVGTKRERVATLRNSLRPAI</sequence>
<dbReference type="AlphaFoldDB" id="A0A5B7H812"/>
<feature type="region of interest" description="Disordered" evidence="1">
    <location>
        <begin position="1"/>
        <end position="72"/>
    </location>
</feature>
<feature type="compositionally biased region" description="Polar residues" evidence="1">
    <location>
        <begin position="29"/>
        <end position="57"/>
    </location>
</feature>
<keyword evidence="3" id="KW-1185">Reference proteome</keyword>
<protein>
    <submittedName>
        <fullName evidence="2">Uncharacterized protein</fullName>
    </submittedName>
</protein>
<proteinExistence type="predicted"/>
<dbReference type="Proteomes" id="UP000324222">
    <property type="component" value="Unassembled WGS sequence"/>
</dbReference>
<dbReference type="EMBL" id="VSRR010023894">
    <property type="protein sequence ID" value="MPC65825.1"/>
    <property type="molecule type" value="Genomic_DNA"/>
</dbReference>
<gene>
    <name evidence="2" type="ORF">E2C01_059962</name>
</gene>
<evidence type="ECO:0000256" key="1">
    <source>
        <dbReference type="SAM" id="MobiDB-lite"/>
    </source>
</evidence>
<evidence type="ECO:0000313" key="2">
    <source>
        <dbReference type="EMBL" id="MPC65825.1"/>
    </source>
</evidence>
<evidence type="ECO:0000313" key="3">
    <source>
        <dbReference type="Proteomes" id="UP000324222"/>
    </source>
</evidence>
<accession>A0A5B7H812</accession>
<organism evidence="2 3">
    <name type="scientific">Portunus trituberculatus</name>
    <name type="common">Swimming crab</name>
    <name type="synonym">Neptunus trituberculatus</name>
    <dbReference type="NCBI Taxonomy" id="210409"/>
    <lineage>
        <taxon>Eukaryota</taxon>
        <taxon>Metazoa</taxon>
        <taxon>Ecdysozoa</taxon>
        <taxon>Arthropoda</taxon>
        <taxon>Crustacea</taxon>
        <taxon>Multicrustacea</taxon>
        <taxon>Malacostraca</taxon>
        <taxon>Eumalacostraca</taxon>
        <taxon>Eucarida</taxon>
        <taxon>Decapoda</taxon>
        <taxon>Pleocyemata</taxon>
        <taxon>Brachyura</taxon>
        <taxon>Eubrachyura</taxon>
        <taxon>Portunoidea</taxon>
        <taxon>Portunidae</taxon>
        <taxon>Portuninae</taxon>
        <taxon>Portunus</taxon>
    </lineage>
</organism>
<name>A0A5B7H812_PORTR</name>